<name>A0A2M7TFV0_UNCKA</name>
<proteinExistence type="predicted"/>
<reference evidence="2" key="1">
    <citation type="submission" date="2017-09" db="EMBL/GenBank/DDBJ databases">
        <title>Depth-based differentiation of microbial function through sediment-hosted aquifers and enrichment of novel symbionts in the deep terrestrial subsurface.</title>
        <authorList>
            <person name="Probst A.J."/>
            <person name="Ladd B."/>
            <person name="Jarett J.K."/>
            <person name="Geller-Mcgrath D.E."/>
            <person name="Sieber C.M.K."/>
            <person name="Emerson J.B."/>
            <person name="Anantharaman K."/>
            <person name="Thomas B.C."/>
            <person name="Malmstrom R."/>
            <person name="Stieglmeier M."/>
            <person name="Klingl A."/>
            <person name="Woyke T."/>
            <person name="Ryan C.M."/>
            <person name="Banfield J.F."/>
        </authorList>
    </citation>
    <scope>NUCLEOTIDE SEQUENCE [LARGE SCALE GENOMIC DNA]</scope>
</reference>
<evidence type="ECO:0000313" key="1">
    <source>
        <dbReference type="EMBL" id="PIZ44836.1"/>
    </source>
</evidence>
<gene>
    <name evidence="1" type="ORF">COY32_05910</name>
</gene>
<comment type="caution">
    <text evidence="1">The sequence shown here is derived from an EMBL/GenBank/DDBJ whole genome shotgun (WGS) entry which is preliminary data.</text>
</comment>
<dbReference type="EMBL" id="PFNL01000162">
    <property type="protein sequence ID" value="PIZ44836.1"/>
    <property type="molecule type" value="Genomic_DNA"/>
</dbReference>
<protein>
    <submittedName>
        <fullName evidence="1">Uncharacterized protein</fullName>
    </submittedName>
</protein>
<dbReference type="Proteomes" id="UP000228920">
    <property type="component" value="Unassembled WGS sequence"/>
</dbReference>
<dbReference type="AlphaFoldDB" id="A0A2M7TFV0"/>
<sequence length="104" mass="11407">MAKNVFSEELGITYPQHQAGAIKALFAWMTYAQDRGRTLDEGVNLGLLGALSEIPIGELYGAIKVASLIAGEELPQIIILRARARGVWLDFCDGGWYVSDEPIR</sequence>
<evidence type="ECO:0000313" key="2">
    <source>
        <dbReference type="Proteomes" id="UP000228920"/>
    </source>
</evidence>
<accession>A0A2M7TFV0</accession>
<organism evidence="1 2">
    <name type="scientific">candidate division WWE3 bacterium CG_4_10_14_0_2_um_filter_41_14</name>
    <dbReference type="NCBI Taxonomy" id="1975072"/>
    <lineage>
        <taxon>Bacteria</taxon>
        <taxon>Katanobacteria</taxon>
    </lineage>
</organism>